<name>A0A917ZX83_9ACTN</name>
<evidence type="ECO:0000256" key="1">
    <source>
        <dbReference type="SAM" id="MobiDB-lite"/>
    </source>
</evidence>
<dbReference type="EMBL" id="BMMS01000025">
    <property type="protein sequence ID" value="GGO95189.1"/>
    <property type="molecule type" value="Genomic_DNA"/>
</dbReference>
<proteinExistence type="predicted"/>
<feature type="region of interest" description="Disordered" evidence="1">
    <location>
        <begin position="66"/>
        <end position="88"/>
    </location>
</feature>
<accession>A0A917ZX83</accession>
<protein>
    <submittedName>
        <fullName evidence="2">Uncharacterized protein</fullName>
    </submittedName>
</protein>
<dbReference type="AlphaFoldDB" id="A0A917ZX83"/>
<evidence type="ECO:0000313" key="3">
    <source>
        <dbReference type="Proteomes" id="UP000641932"/>
    </source>
</evidence>
<comment type="caution">
    <text evidence="2">The sequence shown here is derived from an EMBL/GenBank/DDBJ whole genome shotgun (WGS) entry which is preliminary data.</text>
</comment>
<gene>
    <name evidence="2" type="ORF">GCM10012280_51800</name>
</gene>
<sequence>MTGFLHDVDYGVRGTGDGRCRRPQGRQSVQSVKARRGAAPGRITALLAAAGAARAAYAGMVRAQRRTPGHHLPPQHAAPYQRSPCDRPSGRALRERRNARGRLVDLCSGPAAAAAAAATAPAVGTAPTLTRRTRAAAVLAVPAGAGCGLYDDIAGAGDGRRGFTAHWRAVREGEVTSGAVKLLGIGAAGPAAGALLKDRAADRVLAGVVIAGSAHLVNLLDVRPGRAAKGVPVVGVPGLLGAGAAAVLAAAPVGAAAALLGEDLAEHTMLGDCGAHALGAALGVSIAAARGRTGLAPHAGALVALTAVGDRVSGGAVWEKPVLRWADGLGRLPEGDRP</sequence>
<reference evidence="2" key="2">
    <citation type="submission" date="2020-09" db="EMBL/GenBank/DDBJ databases">
        <authorList>
            <person name="Sun Q."/>
            <person name="Zhou Y."/>
        </authorList>
    </citation>
    <scope>NUCLEOTIDE SEQUENCE</scope>
    <source>
        <strain evidence="2">CGMCC 4.7201</strain>
    </source>
</reference>
<feature type="compositionally biased region" description="Basic and acidic residues" evidence="1">
    <location>
        <begin position="1"/>
        <end position="20"/>
    </location>
</feature>
<reference evidence="2" key="1">
    <citation type="journal article" date="2014" name="Int. J. Syst. Evol. Microbiol.">
        <title>Complete genome sequence of Corynebacterium casei LMG S-19264T (=DSM 44701T), isolated from a smear-ripened cheese.</title>
        <authorList>
            <consortium name="US DOE Joint Genome Institute (JGI-PGF)"/>
            <person name="Walter F."/>
            <person name="Albersmeier A."/>
            <person name="Kalinowski J."/>
            <person name="Ruckert C."/>
        </authorList>
    </citation>
    <scope>NUCLEOTIDE SEQUENCE</scope>
    <source>
        <strain evidence="2">CGMCC 4.7201</strain>
    </source>
</reference>
<dbReference type="Proteomes" id="UP000641932">
    <property type="component" value="Unassembled WGS sequence"/>
</dbReference>
<keyword evidence="3" id="KW-1185">Reference proteome</keyword>
<evidence type="ECO:0000313" key="2">
    <source>
        <dbReference type="EMBL" id="GGO95189.1"/>
    </source>
</evidence>
<organism evidence="2 3">
    <name type="scientific">Wenjunlia tyrosinilytica</name>
    <dbReference type="NCBI Taxonomy" id="1544741"/>
    <lineage>
        <taxon>Bacteria</taxon>
        <taxon>Bacillati</taxon>
        <taxon>Actinomycetota</taxon>
        <taxon>Actinomycetes</taxon>
        <taxon>Kitasatosporales</taxon>
        <taxon>Streptomycetaceae</taxon>
        <taxon>Wenjunlia</taxon>
    </lineage>
</organism>
<feature type="region of interest" description="Disordered" evidence="1">
    <location>
        <begin position="1"/>
        <end position="36"/>
    </location>
</feature>